<dbReference type="GO" id="GO:0006189">
    <property type="term" value="P:'de novo' IMP biosynthetic process"/>
    <property type="evidence" value="ECO:0007669"/>
    <property type="project" value="UniProtKB-UniRule"/>
</dbReference>
<feature type="site" description="Raises pKa of active site His" evidence="6">
    <location>
        <position position="144"/>
    </location>
</feature>
<feature type="binding site" evidence="6">
    <location>
        <begin position="11"/>
        <end position="13"/>
    </location>
    <ligand>
        <name>N(1)-(5-phospho-beta-D-ribosyl)glycinamide</name>
        <dbReference type="ChEBI" id="CHEBI:143788"/>
    </ligand>
</feature>
<evidence type="ECO:0000256" key="1">
    <source>
        <dbReference type="ARBA" id="ARBA00005054"/>
    </source>
</evidence>
<dbReference type="PANTHER" id="PTHR43369:SF2">
    <property type="entry name" value="PHOSPHORIBOSYLGLYCINAMIDE FORMYLTRANSFERASE"/>
    <property type="match status" value="1"/>
</dbReference>
<feature type="binding site" evidence="6">
    <location>
        <begin position="89"/>
        <end position="92"/>
    </location>
    <ligand>
        <name>(6R)-10-formyltetrahydrofolate</name>
        <dbReference type="ChEBI" id="CHEBI:195366"/>
    </ligand>
</feature>
<feature type="binding site" evidence="6">
    <location>
        <position position="106"/>
    </location>
    <ligand>
        <name>(6R)-10-formyltetrahydrofolate</name>
        <dbReference type="ChEBI" id="CHEBI:195366"/>
    </ligand>
</feature>
<gene>
    <name evidence="6 8" type="primary">purN</name>
    <name evidence="8" type="ORF">G7082_10215</name>
</gene>
<dbReference type="InterPro" id="IPR001555">
    <property type="entry name" value="GART_AS"/>
</dbReference>
<dbReference type="Pfam" id="PF00551">
    <property type="entry name" value="Formyl_trans_N"/>
    <property type="match status" value="1"/>
</dbReference>
<evidence type="ECO:0000256" key="4">
    <source>
        <dbReference type="ARBA" id="ARBA00038440"/>
    </source>
</evidence>
<organism evidence="8 9">
    <name type="scientific">Vagococcus hydrophili</name>
    <dbReference type="NCBI Taxonomy" id="2714947"/>
    <lineage>
        <taxon>Bacteria</taxon>
        <taxon>Bacillati</taxon>
        <taxon>Bacillota</taxon>
        <taxon>Bacilli</taxon>
        <taxon>Lactobacillales</taxon>
        <taxon>Enterococcaceae</taxon>
        <taxon>Vagococcus</taxon>
    </lineage>
</organism>
<evidence type="ECO:0000256" key="2">
    <source>
        <dbReference type="ARBA" id="ARBA00022679"/>
    </source>
</evidence>
<dbReference type="InterPro" id="IPR002376">
    <property type="entry name" value="Formyl_transf_N"/>
</dbReference>
<dbReference type="GO" id="GO:0005829">
    <property type="term" value="C:cytosol"/>
    <property type="evidence" value="ECO:0007669"/>
    <property type="project" value="TreeGrafter"/>
</dbReference>
<dbReference type="PANTHER" id="PTHR43369">
    <property type="entry name" value="PHOSPHORIBOSYLGLYCINAMIDE FORMYLTRANSFERASE"/>
    <property type="match status" value="1"/>
</dbReference>
<dbReference type="CDD" id="cd08645">
    <property type="entry name" value="FMT_core_GART"/>
    <property type="match status" value="1"/>
</dbReference>
<dbReference type="NCBIfam" id="TIGR00639">
    <property type="entry name" value="PurN"/>
    <property type="match status" value="1"/>
</dbReference>
<keyword evidence="9" id="KW-1185">Reference proteome</keyword>
<dbReference type="Proteomes" id="UP000501747">
    <property type="component" value="Chromosome"/>
</dbReference>
<keyword evidence="2 6" id="KW-0808">Transferase</keyword>
<dbReference type="AlphaFoldDB" id="A0A6G8AV91"/>
<dbReference type="Gene3D" id="3.40.50.170">
    <property type="entry name" value="Formyl transferase, N-terminal domain"/>
    <property type="match status" value="1"/>
</dbReference>
<dbReference type="PROSITE" id="PS00373">
    <property type="entry name" value="GART"/>
    <property type="match status" value="1"/>
</dbReference>
<evidence type="ECO:0000313" key="9">
    <source>
        <dbReference type="Proteomes" id="UP000501747"/>
    </source>
</evidence>
<evidence type="ECO:0000256" key="6">
    <source>
        <dbReference type="HAMAP-Rule" id="MF_01930"/>
    </source>
</evidence>
<proteinExistence type="inferred from homology"/>
<dbReference type="UniPathway" id="UPA00074">
    <property type="reaction ID" value="UER00126"/>
</dbReference>
<evidence type="ECO:0000256" key="5">
    <source>
        <dbReference type="ARBA" id="ARBA00047664"/>
    </source>
</evidence>
<dbReference type="RefSeq" id="WP_166034987.1">
    <property type="nucleotide sequence ID" value="NZ_CP049887.1"/>
</dbReference>
<dbReference type="KEGG" id="vhy:G7082_10215"/>
<comment type="function">
    <text evidence="6">Catalyzes the transfer of a formyl group from 10-formyltetrahydrofolate to 5-phospho-ribosyl-glycinamide (GAR), producing 5-phospho-ribosyl-N-formylglycinamide (FGAR) and tetrahydrofolate.</text>
</comment>
<dbReference type="EMBL" id="CP049887">
    <property type="protein sequence ID" value="QIL48855.1"/>
    <property type="molecule type" value="Genomic_DNA"/>
</dbReference>
<dbReference type="InterPro" id="IPR004607">
    <property type="entry name" value="GART"/>
</dbReference>
<sequence length="189" mass="21533">MRFAVFASGNGSNFERIIEVVEQGKISGELVCLFSDQKDAFAIERAKNHHIPYYVLPKSEEMSKSEYEAQIIALLEKENIELIVLAGYMKILGITLLRAYPKRIINLHPSLLPLFPGKQGIQDAYEAEVKETGITIHLVDEGIDTGPIIFQKSLKLAENETLESLETSIHELEHEYYPKIIEEFIRENK</sequence>
<comment type="similarity">
    <text evidence="4 6">Belongs to the GART family.</text>
</comment>
<protein>
    <recommendedName>
        <fullName evidence="6">Phosphoribosylglycinamide formyltransferase</fullName>
        <ecNumber evidence="6">2.1.2.2</ecNumber>
    </recommendedName>
    <alternativeName>
        <fullName evidence="6">5'-phosphoribosylglycinamide transformylase</fullName>
    </alternativeName>
    <alternativeName>
        <fullName evidence="6">GAR transformylase</fullName>
        <shortName evidence="6">GART</shortName>
    </alternativeName>
</protein>
<name>A0A6G8AV91_9ENTE</name>
<feature type="binding site" evidence="6">
    <location>
        <position position="64"/>
    </location>
    <ligand>
        <name>(6R)-10-formyltetrahydrofolate</name>
        <dbReference type="ChEBI" id="CHEBI:195366"/>
    </ligand>
</feature>
<comment type="catalytic activity">
    <reaction evidence="5 6">
        <text>N(1)-(5-phospho-beta-D-ribosyl)glycinamide + (6R)-10-formyltetrahydrofolate = N(2)-formyl-N(1)-(5-phospho-beta-D-ribosyl)glycinamide + (6S)-5,6,7,8-tetrahydrofolate + H(+)</text>
        <dbReference type="Rhea" id="RHEA:15053"/>
        <dbReference type="ChEBI" id="CHEBI:15378"/>
        <dbReference type="ChEBI" id="CHEBI:57453"/>
        <dbReference type="ChEBI" id="CHEBI:143788"/>
        <dbReference type="ChEBI" id="CHEBI:147286"/>
        <dbReference type="ChEBI" id="CHEBI:195366"/>
        <dbReference type="EC" id="2.1.2.2"/>
    </reaction>
</comment>
<evidence type="ECO:0000256" key="3">
    <source>
        <dbReference type="ARBA" id="ARBA00022755"/>
    </source>
</evidence>
<dbReference type="GO" id="GO:0004644">
    <property type="term" value="F:phosphoribosylglycinamide formyltransferase activity"/>
    <property type="evidence" value="ECO:0007669"/>
    <property type="project" value="UniProtKB-UniRule"/>
</dbReference>
<dbReference type="HAMAP" id="MF_01930">
    <property type="entry name" value="PurN"/>
    <property type="match status" value="1"/>
</dbReference>
<keyword evidence="3 6" id="KW-0658">Purine biosynthesis</keyword>
<evidence type="ECO:0000313" key="8">
    <source>
        <dbReference type="EMBL" id="QIL48855.1"/>
    </source>
</evidence>
<accession>A0A6G8AV91</accession>
<evidence type="ECO:0000259" key="7">
    <source>
        <dbReference type="Pfam" id="PF00551"/>
    </source>
</evidence>
<comment type="pathway">
    <text evidence="1 6">Purine metabolism; IMP biosynthesis via de novo pathway; N(2)-formyl-N(1)-(5-phospho-D-ribosyl)glycinamide from N(1)-(5-phospho-D-ribosyl)glycinamide (10-formyl THF route): step 1/1.</text>
</comment>
<dbReference type="SUPFAM" id="SSF53328">
    <property type="entry name" value="Formyltransferase"/>
    <property type="match status" value="1"/>
</dbReference>
<dbReference type="EC" id="2.1.2.2" evidence="6"/>
<feature type="domain" description="Formyl transferase N-terminal" evidence="7">
    <location>
        <begin position="1"/>
        <end position="180"/>
    </location>
</feature>
<dbReference type="InterPro" id="IPR036477">
    <property type="entry name" value="Formyl_transf_N_sf"/>
</dbReference>
<feature type="active site" description="Proton donor" evidence="6">
    <location>
        <position position="108"/>
    </location>
</feature>
<reference evidence="8 9" key="1">
    <citation type="submission" date="2020-03" db="EMBL/GenBank/DDBJ databases">
        <title>Vagococcus sp. nov., isolated from beetles.</title>
        <authorList>
            <person name="Hyun D.-W."/>
            <person name="Bae J.-W."/>
        </authorList>
    </citation>
    <scope>NUCLEOTIDE SEQUENCE [LARGE SCALE GENOMIC DNA]</scope>
    <source>
        <strain evidence="8 9">HDW17B</strain>
    </source>
</reference>